<dbReference type="InterPro" id="IPR001761">
    <property type="entry name" value="Peripla_BP/Lac1_sug-bd_dom"/>
</dbReference>
<dbReference type="InterPro" id="IPR010982">
    <property type="entry name" value="Lambda_DNA-bd_dom_sf"/>
</dbReference>
<dbReference type="PANTHER" id="PTHR30146">
    <property type="entry name" value="LACI-RELATED TRANSCRIPTIONAL REPRESSOR"/>
    <property type="match status" value="1"/>
</dbReference>
<evidence type="ECO:0000313" key="6">
    <source>
        <dbReference type="EMBL" id="MBD1382847.1"/>
    </source>
</evidence>
<dbReference type="RefSeq" id="WP_191161439.1">
    <property type="nucleotide sequence ID" value="NZ_JACXAI010000038.1"/>
</dbReference>
<proteinExistence type="predicted"/>
<dbReference type="InterPro" id="IPR028082">
    <property type="entry name" value="Peripla_BP_I"/>
</dbReference>
<comment type="caution">
    <text evidence="6">The sequence shown here is derived from an EMBL/GenBank/DDBJ whole genome shotgun (WGS) entry which is preliminary data.</text>
</comment>
<accession>A0A926S035</accession>
<dbReference type="Gene3D" id="3.40.50.2300">
    <property type="match status" value="2"/>
</dbReference>
<dbReference type="Pfam" id="PF00356">
    <property type="entry name" value="LacI"/>
    <property type="match status" value="1"/>
</dbReference>
<dbReference type="EMBL" id="JACXAI010000038">
    <property type="protein sequence ID" value="MBD1382847.1"/>
    <property type="molecule type" value="Genomic_DNA"/>
</dbReference>
<evidence type="ECO:0000259" key="5">
    <source>
        <dbReference type="PROSITE" id="PS50932"/>
    </source>
</evidence>
<dbReference type="PROSITE" id="PS00356">
    <property type="entry name" value="HTH_LACI_1"/>
    <property type="match status" value="1"/>
</dbReference>
<dbReference type="PRINTS" id="PR00036">
    <property type="entry name" value="HTHLACI"/>
</dbReference>
<dbReference type="Gene3D" id="1.10.260.40">
    <property type="entry name" value="lambda repressor-like DNA-binding domains"/>
    <property type="match status" value="1"/>
</dbReference>
<name>A0A926S035_9BACI</name>
<dbReference type="Proteomes" id="UP000626844">
    <property type="component" value="Unassembled WGS sequence"/>
</dbReference>
<dbReference type="SUPFAM" id="SSF47413">
    <property type="entry name" value="lambda repressor-like DNA-binding domains"/>
    <property type="match status" value="1"/>
</dbReference>
<evidence type="ECO:0000256" key="3">
    <source>
        <dbReference type="ARBA" id="ARBA00023125"/>
    </source>
</evidence>
<evidence type="ECO:0000256" key="4">
    <source>
        <dbReference type="ARBA" id="ARBA00023163"/>
    </source>
</evidence>
<dbReference type="PROSITE" id="PS50932">
    <property type="entry name" value="HTH_LACI_2"/>
    <property type="match status" value="1"/>
</dbReference>
<keyword evidence="4" id="KW-0804">Transcription</keyword>
<dbReference type="CDD" id="cd06291">
    <property type="entry name" value="PBP1_Qymf-like"/>
    <property type="match status" value="1"/>
</dbReference>
<dbReference type="GO" id="GO:0000976">
    <property type="term" value="F:transcription cis-regulatory region binding"/>
    <property type="evidence" value="ECO:0007669"/>
    <property type="project" value="TreeGrafter"/>
</dbReference>
<dbReference type="PANTHER" id="PTHR30146:SF95">
    <property type="entry name" value="RIBOSE OPERON REPRESSOR"/>
    <property type="match status" value="1"/>
</dbReference>
<dbReference type="SMART" id="SM00354">
    <property type="entry name" value="HTH_LACI"/>
    <property type="match status" value="1"/>
</dbReference>
<dbReference type="Pfam" id="PF00532">
    <property type="entry name" value="Peripla_BP_1"/>
    <property type="match status" value="1"/>
</dbReference>
<sequence length="327" mass="36841">MKPKINDVAKAAGVSPTTVSRVLNNRGYISKETRENVYRAMKEVNYYPNELARSLYNKRTNLIGLVVPTTSNPFFGELTFHIENICTSLGYKVLLCNSLNRIDKEEKYSEMLLRNQVDGVIVGTHNRGILHYHKQNLPVVAIDHYLSETIPVVGSDNYSGGKMATELLIEKGCQYIVHLGGPRELETPANFRRKAYEDIMKKYGRLPITYEIPNTFDPQIQQKVIEKLFCEHPQLDGVFASDDLIAASVLAEANKRGKAIPNDLKVIGYDGTETGQTLLPQLTTIQQPIDLIAKTAIDILLKKVAEEFEELPHETRLAVKLLERKTT</sequence>
<dbReference type="GO" id="GO:0003700">
    <property type="term" value="F:DNA-binding transcription factor activity"/>
    <property type="evidence" value="ECO:0007669"/>
    <property type="project" value="TreeGrafter"/>
</dbReference>
<organism evidence="6 7">
    <name type="scientific">Metabacillus arenae</name>
    <dbReference type="NCBI Taxonomy" id="2771434"/>
    <lineage>
        <taxon>Bacteria</taxon>
        <taxon>Bacillati</taxon>
        <taxon>Bacillota</taxon>
        <taxon>Bacilli</taxon>
        <taxon>Bacillales</taxon>
        <taxon>Bacillaceae</taxon>
        <taxon>Metabacillus</taxon>
    </lineage>
</organism>
<evidence type="ECO:0000256" key="1">
    <source>
        <dbReference type="ARBA" id="ARBA00022491"/>
    </source>
</evidence>
<dbReference type="SUPFAM" id="SSF53822">
    <property type="entry name" value="Periplasmic binding protein-like I"/>
    <property type="match status" value="1"/>
</dbReference>
<keyword evidence="1" id="KW-0678">Repressor</keyword>
<dbReference type="AlphaFoldDB" id="A0A926S035"/>
<dbReference type="CDD" id="cd01392">
    <property type="entry name" value="HTH_LacI"/>
    <property type="match status" value="1"/>
</dbReference>
<keyword evidence="3 6" id="KW-0238">DNA-binding</keyword>
<reference evidence="6" key="1">
    <citation type="submission" date="2020-09" db="EMBL/GenBank/DDBJ databases">
        <title>A novel bacterium of genus Bacillus, isolated from South China Sea.</title>
        <authorList>
            <person name="Huang H."/>
            <person name="Mo K."/>
            <person name="Hu Y."/>
        </authorList>
    </citation>
    <scope>NUCLEOTIDE SEQUENCE</scope>
    <source>
        <strain evidence="6">IB182487</strain>
    </source>
</reference>
<dbReference type="InterPro" id="IPR000843">
    <property type="entry name" value="HTH_LacI"/>
</dbReference>
<keyword evidence="7" id="KW-1185">Reference proteome</keyword>
<protein>
    <submittedName>
        <fullName evidence="6">LacI family DNA-binding transcriptional regulator</fullName>
    </submittedName>
</protein>
<evidence type="ECO:0000256" key="2">
    <source>
        <dbReference type="ARBA" id="ARBA00023015"/>
    </source>
</evidence>
<feature type="domain" description="HTH lacI-type" evidence="5">
    <location>
        <begin position="3"/>
        <end position="57"/>
    </location>
</feature>
<gene>
    <name evidence="6" type="ORF">IC621_21845</name>
</gene>
<evidence type="ECO:0000313" key="7">
    <source>
        <dbReference type="Proteomes" id="UP000626844"/>
    </source>
</evidence>
<keyword evidence="2" id="KW-0805">Transcription regulation</keyword>